<comment type="subcellular location">
    <subcellularLocation>
        <location evidence="1">Cytoplasm</location>
        <location evidence="1">Cytoskeleton</location>
        <location evidence="1">Flagellum axoneme</location>
    </subcellularLocation>
</comment>
<keyword evidence="2" id="KW-0282">Flagellum</keyword>
<dbReference type="GO" id="GO:0070286">
    <property type="term" value="P:axonemal dynein complex assembly"/>
    <property type="evidence" value="ECO:0007669"/>
    <property type="project" value="InterPro"/>
</dbReference>
<reference evidence="5 6" key="1">
    <citation type="submission" date="2020-08" db="EMBL/GenBank/DDBJ databases">
        <title>Aphidius gifuensis genome sequencing and assembly.</title>
        <authorList>
            <person name="Du Z."/>
        </authorList>
    </citation>
    <scope>NUCLEOTIDE SEQUENCE [LARGE SCALE GENOMIC DNA]</scope>
    <source>
        <strain evidence="5">YNYX2018</strain>
        <tissue evidence="5">Adults</tissue>
    </source>
</reference>
<dbReference type="EMBL" id="JACMRX010000001">
    <property type="protein sequence ID" value="KAF7996631.1"/>
    <property type="molecule type" value="Genomic_DNA"/>
</dbReference>
<evidence type="ECO:0000256" key="2">
    <source>
        <dbReference type="ARBA" id="ARBA00022846"/>
    </source>
</evidence>
<proteinExistence type="predicted"/>
<comment type="caution">
    <text evidence="5">The sequence shown here is derived from an EMBL/GenBank/DDBJ whole genome shotgun (WGS) entry which is preliminary data.</text>
</comment>
<dbReference type="PANTHER" id="PTHR21625">
    <property type="entry name" value="NYD-SP28 PROTEIN"/>
    <property type="match status" value="1"/>
</dbReference>
<keyword evidence="4" id="KW-0966">Cell projection</keyword>
<accession>A0A834Y503</accession>
<sequence length="429" mass="51216">MQQETKKIKKKKKAKKGVKMTIEQRVNLLKEKSQRECKMGTINSKILDDFWYEIMTQFKTSDIRKDIRIIKKFIQRGLDIMDFRIIGSIEEWDEAELLYKKNFASHVENIERFEKIYNQRLNAQQEFYNDKMNFLVNEADVDTDKIHSVHSETMNFLQSVVISGDKKIKNSLQNTQSAVITKLDNAREDGQNFNEMALIELERKIFNYQNDFNDVVSKYHNDTRERLVLFERLKKNDTKDQQIMISQSLQIGQLINSINKLKDMIVQLKINIDQKIINISCKKNSTEEIYMEMKECFRQDQEKCKKRLTILTKNFNSTMEYLGGFAKKTRLLIDLIKICQKYEMQSDKILPLGYNQSEKERGFDFFWYRVGLVEHDTINLKKKLNRLKLQSNCLKSQIRYKFENQCREKSFKHPQITNKILMLKYNISK</sequence>
<keyword evidence="3" id="KW-0969">Cilium</keyword>
<evidence type="ECO:0000256" key="1">
    <source>
        <dbReference type="ARBA" id="ARBA00004611"/>
    </source>
</evidence>
<dbReference type="InterPro" id="IPR039750">
    <property type="entry name" value="DRC1/DRC2"/>
</dbReference>
<dbReference type="GO" id="GO:0003352">
    <property type="term" value="P:regulation of cilium movement"/>
    <property type="evidence" value="ECO:0007669"/>
    <property type="project" value="TreeGrafter"/>
</dbReference>
<dbReference type="OrthoDB" id="7760980at2759"/>
<dbReference type="GO" id="GO:0005858">
    <property type="term" value="C:axonemal dynein complex"/>
    <property type="evidence" value="ECO:0007669"/>
    <property type="project" value="InterPro"/>
</dbReference>
<name>A0A834Y503_APHGI</name>
<keyword evidence="6" id="KW-1185">Reference proteome</keyword>
<gene>
    <name evidence="5" type="ORF">HCN44_002277</name>
</gene>
<dbReference type="AlphaFoldDB" id="A0A834Y503"/>
<protein>
    <submittedName>
        <fullName evidence="5">Uncharacterized protein</fullName>
    </submittedName>
</protein>
<evidence type="ECO:0000256" key="3">
    <source>
        <dbReference type="ARBA" id="ARBA00023069"/>
    </source>
</evidence>
<organism evidence="5 6">
    <name type="scientific">Aphidius gifuensis</name>
    <name type="common">Parasitoid wasp</name>
    <dbReference type="NCBI Taxonomy" id="684658"/>
    <lineage>
        <taxon>Eukaryota</taxon>
        <taxon>Metazoa</taxon>
        <taxon>Ecdysozoa</taxon>
        <taxon>Arthropoda</taxon>
        <taxon>Hexapoda</taxon>
        <taxon>Insecta</taxon>
        <taxon>Pterygota</taxon>
        <taxon>Neoptera</taxon>
        <taxon>Endopterygota</taxon>
        <taxon>Hymenoptera</taxon>
        <taxon>Apocrita</taxon>
        <taxon>Ichneumonoidea</taxon>
        <taxon>Braconidae</taxon>
        <taxon>Aphidiinae</taxon>
        <taxon>Aphidius</taxon>
    </lineage>
</organism>
<dbReference type="GO" id="GO:0060285">
    <property type="term" value="P:cilium-dependent cell motility"/>
    <property type="evidence" value="ECO:0007669"/>
    <property type="project" value="TreeGrafter"/>
</dbReference>
<evidence type="ECO:0000313" key="6">
    <source>
        <dbReference type="Proteomes" id="UP000639338"/>
    </source>
</evidence>
<evidence type="ECO:0000313" key="5">
    <source>
        <dbReference type="EMBL" id="KAF7996631.1"/>
    </source>
</evidence>
<dbReference type="Proteomes" id="UP000639338">
    <property type="component" value="Unassembled WGS sequence"/>
</dbReference>
<dbReference type="PANTHER" id="PTHR21625:SF0">
    <property type="entry name" value="DYNEIN REGULATORY COMPLEX SUBUNIT 2"/>
    <property type="match status" value="1"/>
</dbReference>
<evidence type="ECO:0000256" key="4">
    <source>
        <dbReference type="ARBA" id="ARBA00023273"/>
    </source>
</evidence>